<dbReference type="GO" id="GO:0005506">
    <property type="term" value="F:iron ion binding"/>
    <property type="evidence" value="ECO:0007669"/>
    <property type="project" value="InterPro"/>
</dbReference>
<dbReference type="OMA" id="ANAEMNC"/>
<dbReference type="GO" id="GO:0020037">
    <property type="term" value="F:heme binding"/>
    <property type="evidence" value="ECO:0007669"/>
    <property type="project" value="InterPro"/>
</dbReference>
<dbReference type="InterPro" id="IPR036396">
    <property type="entry name" value="Cyt_P450_sf"/>
</dbReference>
<evidence type="ECO:0000313" key="5">
    <source>
        <dbReference type="EMBL" id="KAH9321579.1"/>
    </source>
</evidence>
<name>A0AA38GE62_TAXCH</name>
<reference evidence="5 6" key="1">
    <citation type="journal article" date="2021" name="Nat. Plants">
        <title>The Taxus genome provides insights into paclitaxel biosynthesis.</title>
        <authorList>
            <person name="Xiong X."/>
            <person name="Gou J."/>
            <person name="Liao Q."/>
            <person name="Li Y."/>
            <person name="Zhou Q."/>
            <person name="Bi G."/>
            <person name="Li C."/>
            <person name="Du R."/>
            <person name="Wang X."/>
            <person name="Sun T."/>
            <person name="Guo L."/>
            <person name="Liang H."/>
            <person name="Lu P."/>
            <person name="Wu Y."/>
            <person name="Zhang Z."/>
            <person name="Ro D.K."/>
            <person name="Shang Y."/>
            <person name="Huang S."/>
            <person name="Yan J."/>
        </authorList>
    </citation>
    <scope>NUCLEOTIDE SEQUENCE [LARGE SCALE GENOMIC DNA]</scope>
    <source>
        <strain evidence="5">Ta-2019</strain>
    </source>
</reference>
<evidence type="ECO:0000256" key="3">
    <source>
        <dbReference type="ARBA" id="ARBA00023002"/>
    </source>
</evidence>
<evidence type="ECO:0000256" key="4">
    <source>
        <dbReference type="ARBA" id="ARBA00023004"/>
    </source>
</evidence>
<dbReference type="Pfam" id="PF00067">
    <property type="entry name" value="p450"/>
    <property type="match status" value="1"/>
</dbReference>
<proteinExistence type="inferred from homology"/>
<dbReference type="SUPFAM" id="SSF48264">
    <property type="entry name" value="Cytochrome P450"/>
    <property type="match status" value="1"/>
</dbReference>
<gene>
    <name evidence="5" type="ORF">KI387_016218</name>
</gene>
<comment type="caution">
    <text evidence="5">The sequence shown here is derived from an EMBL/GenBank/DDBJ whole genome shotgun (WGS) entry which is preliminary data.</text>
</comment>
<protein>
    <recommendedName>
        <fullName evidence="7">Cytochrome P450</fullName>
    </recommendedName>
</protein>
<evidence type="ECO:0000313" key="6">
    <source>
        <dbReference type="Proteomes" id="UP000824469"/>
    </source>
</evidence>
<keyword evidence="2" id="KW-0479">Metal-binding</keyword>
<dbReference type="InterPro" id="IPR001128">
    <property type="entry name" value="Cyt_P450"/>
</dbReference>
<keyword evidence="4" id="KW-0408">Iron</keyword>
<dbReference type="GO" id="GO:0004497">
    <property type="term" value="F:monooxygenase activity"/>
    <property type="evidence" value="ECO:0007669"/>
    <property type="project" value="InterPro"/>
</dbReference>
<keyword evidence="3" id="KW-0560">Oxidoreductase</keyword>
<evidence type="ECO:0008006" key="7">
    <source>
        <dbReference type="Google" id="ProtNLM"/>
    </source>
</evidence>
<evidence type="ECO:0000256" key="2">
    <source>
        <dbReference type="ARBA" id="ARBA00022723"/>
    </source>
</evidence>
<dbReference type="EMBL" id="JAHRHJ020000003">
    <property type="protein sequence ID" value="KAH9321579.1"/>
    <property type="molecule type" value="Genomic_DNA"/>
</dbReference>
<keyword evidence="6" id="KW-1185">Reference proteome</keyword>
<dbReference type="AlphaFoldDB" id="A0AA38GE62"/>
<dbReference type="Proteomes" id="UP000824469">
    <property type="component" value="Unassembled WGS sequence"/>
</dbReference>
<organism evidence="5 6">
    <name type="scientific">Taxus chinensis</name>
    <name type="common">Chinese yew</name>
    <name type="synonym">Taxus wallichiana var. chinensis</name>
    <dbReference type="NCBI Taxonomy" id="29808"/>
    <lineage>
        <taxon>Eukaryota</taxon>
        <taxon>Viridiplantae</taxon>
        <taxon>Streptophyta</taxon>
        <taxon>Embryophyta</taxon>
        <taxon>Tracheophyta</taxon>
        <taxon>Spermatophyta</taxon>
        <taxon>Pinopsida</taxon>
        <taxon>Pinidae</taxon>
        <taxon>Conifers II</taxon>
        <taxon>Cupressales</taxon>
        <taxon>Taxaceae</taxon>
        <taxon>Taxus</taxon>
    </lineage>
</organism>
<comment type="similarity">
    <text evidence="1">Belongs to the cytochrome P450 family.</text>
</comment>
<dbReference type="GO" id="GO:0016705">
    <property type="term" value="F:oxidoreductase activity, acting on paired donors, with incorporation or reduction of molecular oxygen"/>
    <property type="evidence" value="ECO:0007669"/>
    <property type="project" value="InterPro"/>
</dbReference>
<sequence>MEFLMTAMAAVGAAAASIIAWHFICRKGRAPLNWPVVGMMPALLWNIDNIYDYASKLVVDNGGTFKFRGPWMTRDLFELVTSNPANLEYILKKDFPNFPSGPYLKDEKLLPALQLAKENRTEIDLQDVLLRFNFDNICMSVLGRDPGCLCDENLPAEDSFARAFDEAIESCTYRLMVPSLIWKFMRFLNVGFEKKLGKALAIIGEFTAEMVEDRIKEIEAEGGSKGDILSHFIEMEADEGRSSSLKLLQNNK</sequence>
<dbReference type="Gene3D" id="1.10.630.10">
    <property type="entry name" value="Cytochrome P450"/>
    <property type="match status" value="1"/>
</dbReference>
<dbReference type="PANTHER" id="PTHR24296">
    <property type="entry name" value="CYTOCHROME P450"/>
    <property type="match status" value="1"/>
</dbReference>
<evidence type="ECO:0000256" key="1">
    <source>
        <dbReference type="ARBA" id="ARBA00010617"/>
    </source>
</evidence>
<accession>A0AA38GE62</accession>
<feature type="non-terminal residue" evidence="5">
    <location>
        <position position="252"/>
    </location>
</feature>